<evidence type="ECO:0000313" key="2">
    <source>
        <dbReference type="Proteomes" id="UP001500751"/>
    </source>
</evidence>
<gene>
    <name evidence="1" type="ORF">GCM10009839_50970</name>
</gene>
<sequence>MLTLLASARADDVVRVLALVDAAELAEGVVDPRAELCPIVAEQLAAHPAERVARAVARRLAFGDAAGPAPDASGGVTRLLRERFGTEARGRRPVVMAGRGRNILMHPAPDLATARSAFHDYLLPQPWVQPEVTRAAPSYRALLIRGLERGSIDAATLVRDGQPGAAIVELAAHDRTVGPDGRVDRARRARADLAWELRRLVGEELGAQVGRWHRVLTGVQETLQSFGRLAHERVFLRGVDVFSRRGLWDRWVVTNALLSLAPPTVVAQLLRESDDFPYGPSAEHPPSLATINRDDDAVFAVAVAHNAPLPRAVVDFVLTDEPKAEAHRHLRDRQREALASNPATPDSVLRSLLAPGLVTGDLCRRVFQRPDSDEALCTAIFRMAPYPEFDTEWYASMLSARPTPAQLAPLWSATDAEWVHEAVRQAAVRIEGPGLLSCYIRLAELAGLEPVWALELDRVGTLDRMHPAVRASMAAADAAPLITAAQFPPDDAPKPVPGRRTDTVVDDPLAWPLEDAVRATLDGRPERWRAVINALMSGADDPLPDVVAGCAAGL</sequence>
<organism evidence="1 2">
    <name type="scientific">Catenulispora yoronensis</name>
    <dbReference type="NCBI Taxonomy" id="450799"/>
    <lineage>
        <taxon>Bacteria</taxon>
        <taxon>Bacillati</taxon>
        <taxon>Actinomycetota</taxon>
        <taxon>Actinomycetes</taxon>
        <taxon>Catenulisporales</taxon>
        <taxon>Catenulisporaceae</taxon>
        <taxon>Catenulispora</taxon>
    </lineage>
</organism>
<accession>A0ABN2USS0</accession>
<proteinExistence type="predicted"/>
<comment type="caution">
    <text evidence="1">The sequence shown here is derived from an EMBL/GenBank/DDBJ whole genome shotgun (WGS) entry which is preliminary data.</text>
</comment>
<dbReference type="Proteomes" id="UP001500751">
    <property type="component" value="Unassembled WGS sequence"/>
</dbReference>
<reference evidence="1 2" key="1">
    <citation type="journal article" date="2019" name="Int. J. Syst. Evol. Microbiol.">
        <title>The Global Catalogue of Microorganisms (GCM) 10K type strain sequencing project: providing services to taxonomists for standard genome sequencing and annotation.</title>
        <authorList>
            <consortium name="The Broad Institute Genomics Platform"/>
            <consortium name="The Broad Institute Genome Sequencing Center for Infectious Disease"/>
            <person name="Wu L."/>
            <person name="Ma J."/>
        </authorList>
    </citation>
    <scope>NUCLEOTIDE SEQUENCE [LARGE SCALE GENOMIC DNA]</scope>
    <source>
        <strain evidence="1 2">JCM 16014</strain>
    </source>
</reference>
<keyword evidence="2" id="KW-1185">Reference proteome</keyword>
<dbReference type="EMBL" id="BAAAQN010000032">
    <property type="protein sequence ID" value="GAA2042137.1"/>
    <property type="molecule type" value="Genomic_DNA"/>
</dbReference>
<protein>
    <submittedName>
        <fullName evidence="1">Uncharacterized protein</fullName>
    </submittedName>
</protein>
<evidence type="ECO:0000313" key="1">
    <source>
        <dbReference type="EMBL" id="GAA2042137.1"/>
    </source>
</evidence>
<name>A0ABN2USS0_9ACTN</name>